<evidence type="ECO:0000256" key="6">
    <source>
        <dbReference type="ARBA" id="ARBA00023125"/>
    </source>
</evidence>
<dbReference type="PANTHER" id="PTHR42713">
    <property type="entry name" value="HISTIDINE KINASE-RELATED"/>
    <property type="match status" value="1"/>
</dbReference>
<dbReference type="GO" id="GO:0005737">
    <property type="term" value="C:cytoplasm"/>
    <property type="evidence" value="ECO:0007669"/>
    <property type="project" value="UniProtKB-SubCell"/>
</dbReference>
<dbReference type="RefSeq" id="WP_212939079.1">
    <property type="nucleotide sequence ID" value="NZ_BORR01000005.1"/>
</dbReference>
<dbReference type="Gene3D" id="1.10.10.60">
    <property type="entry name" value="Homeodomain-like"/>
    <property type="match status" value="2"/>
</dbReference>
<dbReference type="GO" id="GO:0003700">
    <property type="term" value="F:DNA-binding transcription factor activity"/>
    <property type="evidence" value="ECO:0007669"/>
    <property type="project" value="InterPro"/>
</dbReference>
<dbReference type="InterPro" id="IPR051552">
    <property type="entry name" value="HptR"/>
</dbReference>
<dbReference type="PANTHER" id="PTHR42713:SF3">
    <property type="entry name" value="TRANSCRIPTIONAL REGULATORY PROTEIN HPTR"/>
    <property type="match status" value="1"/>
</dbReference>
<feature type="domain" description="Response regulatory" evidence="10">
    <location>
        <begin position="3"/>
        <end position="120"/>
    </location>
</feature>
<dbReference type="GO" id="GO:0043565">
    <property type="term" value="F:sequence-specific DNA binding"/>
    <property type="evidence" value="ECO:0007669"/>
    <property type="project" value="InterPro"/>
</dbReference>
<dbReference type="GO" id="GO:0000160">
    <property type="term" value="P:phosphorelay signal transduction system"/>
    <property type="evidence" value="ECO:0007669"/>
    <property type="project" value="UniProtKB-KW"/>
</dbReference>
<dbReference type="Proteomes" id="UP000681162">
    <property type="component" value="Unassembled WGS sequence"/>
</dbReference>
<dbReference type="Pfam" id="PF12833">
    <property type="entry name" value="HTH_18"/>
    <property type="match status" value="1"/>
</dbReference>
<organism evidence="11 12">
    <name type="scientific">Paenibacillus antibioticophila</name>
    <dbReference type="NCBI Taxonomy" id="1274374"/>
    <lineage>
        <taxon>Bacteria</taxon>
        <taxon>Bacillati</taxon>
        <taxon>Bacillota</taxon>
        <taxon>Bacilli</taxon>
        <taxon>Bacillales</taxon>
        <taxon>Paenibacillaceae</taxon>
        <taxon>Paenibacillus</taxon>
    </lineage>
</organism>
<protein>
    <submittedName>
        <fullName evidence="11">DNA-binding response regulator</fullName>
    </submittedName>
</protein>
<accession>A0A919XU75</accession>
<comment type="subcellular location">
    <subcellularLocation>
        <location evidence="1">Cytoplasm</location>
    </subcellularLocation>
</comment>
<dbReference type="InterPro" id="IPR001789">
    <property type="entry name" value="Sig_transdc_resp-reg_receiver"/>
</dbReference>
<dbReference type="InterPro" id="IPR011006">
    <property type="entry name" value="CheY-like_superfamily"/>
</dbReference>
<dbReference type="Pfam" id="PF00072">
    <property type="entry name" value="Response_reg"/>
    <property type="match status" value="1"/>
</dbReference>
<keyword evidence="4" id="KW-0902">Two-component regulatory system</keyword>
<keyword evidence="2" id="KW-0963">Cytoplasm</keyword>
<dbReference type="EMBL" id="BORR01000005">
    <property type="protein sequence ID" value="GIO36742.1"/>
    <property type="molecule type" value="Genomic_DNA"/>
</dbReference>
<evidence type="ECO:0000259" key="10">
    <source>
        <dbReference type="PROSITE" id="PS50110"/>
    </source>
</evidence>
<dbReference type="InterPro" id="IPR009057">
    <property type="entry name" value="Homeodomain-like_sf"/>
</dbReference>
<feature type="modified residue" description="4-aspartylphosphate" evidence="8">
    <location>
        <position position="55"/>
    </location>
</feature>
<dbReference type="AlphaFoldDB" id="A0A919XU75"/>
<keyword evidence="12" id="KW-1185">Reference proteome</keyword>
<evidence type="ECO:0000256" key="1">
    <source>
        <dbReference type="ARBA" id="ARBA00004496"/>
    </source>
</evidence>
<evidence type="ECO:0000256" key="2">
    <source>
        <dbReference type="ARBA" id="ARBA00022490"/>
    </source>
</evidence>
<dbReference type="CDD" id="cd17536">
    <property type="entry name" value="REC_YesN-like"/>
    <property type="match status" value="1"/>
</dbReference>
<dbReference type="Pfam" id="PF17853">
    <property type="entry name" value="GGDEF_2"/>
    <property type="match status" value="1"/>
</dbReference>
<dbReference type="PROSITE" id="PS50110">
    <property type="entry name" value="RESPONSE_REGULATORY"/>
    <property type="match status" value="1"/>
</dbReference>
<sequence length="532" mass="61186">MYKLLLVDDEVDVREGLLHLIDWQSIGCEVVDTAENGREAMELVEKYLPDIVVTDIQMPFMNGLQLSEWIRSVYPDTKIVILTGFEEFEYAQRAVSLGIDDYLLKPFSAGELCAVLDKVKDRLDQQRQAKEDVQQLKEHYYRNLPVLRSLFLSSLVSHSLGREEIFEKCSQYDLNLQGEGYMVAVIHRDEIQEKDPELQLFAVLNVAEELVRRCSNSLVFIHLNAVIVLAVFESQDHEEMTVKTLKLLEEIRYTAERYLKLTLTIGAGSAVNELSELNSSYQDAMRALDYQLILGNNKVIWIDDVEMRQVVPFTFDKEKERELIRCLKLGSDEELEQLLDELFNGLLDSRTTDQDLQAYLLLMLTAVVKAAQEMHENLDAMFGETGAFLGQFSRLNHSAEAKGWFTGICFTLKRSIASERQTGYQKLVEEAKQFMNEHYQDSELSIGKVCKQLHISTGYFSNIFKKETKTTFVSYLMGLRMEAAKHLLLTTDMKSFEIAERVGFADPNYFSFCFRKKFGISPKEFRNGVQPL</sequence>
<evidence type="ECO:0000256" key="3">
    <source>
        <dbReference type="ARBA" id="ARBA00022553"/>
    </source>
</evidence>
<evidence type="ECO:0000256" key="7">
    <source>
        <dbReference type="ARBA" id="ARBA00023163"/>
    </source>
</evidence>
<evidence type="ECO:0000313" key="12">
    <source>
        <dbReference type="Proteomes" id="UP000681162"/>
    </source>
</evidence>
<keyword evidence="6 11" id="KW-0238">DNA-binding</keyword>
<proteinExistence type="predicted"/>
<keyword evidence="7" id="KW-0804">Transcription</keyword>
<evidence type="ECO:0000259" key="9">
    <source>
        <dbReference type="PROSITE" id="PS01124"/>
    </source>
</evidence>
<dbReference type="SMART" id="SM00342">
    <property type="entry name" value="HTH_ARAC"/>
    <property type="match status" value="1"/>
</dbReference>
<dbReference type="PROSITE" id="PS01124">
    <property type="entry name" value="HTH_ARAC_FAMILY_2"/>
    <property type="match status" value="1"/>
</dbReference>
<feature type="domain" description="HTH araC/xylS-type" evidence="9">
    <location>
        <begin position="429"/>
        <end position="528"/>
    </location>
</feature>
<dbReference type="InterPro" id="IPR020449">
    <property type="entry name" value="Tscrpt_reg_AraC-type_HTH"/>
</dbReference>
<evidence type="ECO:0000256" key="4">
    <source>
        <dbReference type="ARBA" id="ARBA00023012"/>
    </source>
</evidence>
<comment type="caution">
    <text evidence="11">The sequence shown here is derived from an EMBL/GenBank/DDBJ whole genome shotgun (WGS) entry which is preliminary data.</text>
</comment>
<gene>
    <name evidence="11" type="ORF">J41TS12_16030</name>
</gene>
<reference evidence="11 12" key="1">
    <citation type="submission" date="2021-03" db="EMBL/GenBank/DDBJ databases">
        <title>Antimicrobial resistance genes in bacteria isolated from Japanese honey, and their potential for conferring macrolide and lincosamide resistance in the American foulbrood pathogen Paenibacillus larvae.</title>
        <authorList>
            <person name="Okamoto M."/>
            <person name="Kumagai M."/>
            <person name="Kanamori H."/>
            <person name="Takamatsu D."/>
        </authorList>
    </citation>
    <scope>NUCLEOTIDE SEQUENCE [LARGE SCALE GENOMIC DNA]</scope>
    <source>
        <strain evidence="11 12">J41TS12</strain>
    </source>
</reference>
<evidence type="ECO:0000313" key="11">
    <source>
        <dbReference type="EMBL" id="GIO36742.1"/>
    </source>
</evidence>
<keyword evidence="3 8" id="KW-0597">Phosphoprotein</keyword>
<evidence type="ECO:0000256" key="8">
    <source>
        <dbReference type="PROSITE-ProRule" id="PRU00169"/>
    </source>
</evidence>
<dbReference type="InterPro" id="IPR041522">
    <property type="entry name" value="CdaR_GGDEF"/>
</dbReference>
<dbReference type="Gene3D" id="3.40.50.2300">
    <property type="match status" value="1"/>
</dbReference>
<keyword evidence="5" id="KW-0805">Transcription regulation</keyword>
<dbReference type="InterPro" id="IPR018060">
    <property type="entry name" value="HTH_AraC"/>
</dbReference>
<evidence type="ECO:0000256" key="5">
    <source>
        <dbReference type="ARBA" id="ARBA00023015"/>
    </source>
</evidence>
<dbReference type="PRINTS" id="PR00032">
    <property type="entry name" value="HTHARAC"/>
</dbReference>
<name>A0A919XU75_9BACL</name>
<dbReference type="SUPFAM" id="SSF52172">
    <property type="entry name" value="CheY-like"/>
    <property type="match status" value="1"/>
</dbReference>
<dbReference type="SMART" id="SM00448">
    <property type="entry name" value="REC"/>
    <property type="match status" value="1"/>
</dbReference>
<dbReference type="SUPFAM" id="SSF46689">
    <property type="entry name" value="Homeodomain-like"/>
    <property type="match status" value="2"/>
</dbReference>